<protein>
    <submittedName>
        <fullName evidence="2">Uncharacterized protein</fullName>
    </submittedName>
</protein>
<dbReference type="AlphaFoldDB" id="A0A7M7G002"/>
<dbReference type="SUPFAM" id="SSF53383">
    <property type="entry name" value="PLP-dependent transferases"/>
    <property type="match status" value="1"/>
</dbReference>
<dbReference type="OrthoDB" id="5955158at2759"/>
<dbReference type="OMA" id="CEARECI"/>
<evidence type="ECO:0000256" key="1">
    <source>
        <dbReference type="SAM" id="MobiDB-lite"/>
    </source>
</evidence>
<feature type="compositionally biased region" description="Basic and acidic residues" evidence="1">
    <location>
        <begin position="389"/>
        <end position="398"/>
    </location>
</feature>
<dbReference type="RefSeq" id="XP_001181125.3">
    <property type="nucleotide sequence ID" value="XM_001181125.4"/>
</dbReference>
<dbReference type="InterPro" id="IPR015421">
    <property type="entry name" value="PyrdxlP-dep_Trfase_major"/>
</dbReference>
<feature type="compositionally biased region" description="Polar residues" evidence="1">
    <location>
        <begin position="444"/>
        <end position="453"/>
    </location>
</feature>
<reference evidence="3" key="1">
    <citation type="submission" date="2015-02" db="EMBL/GenBank/DDBJ databases">
        <title>Genome sequencing for Strongylocentrotus purpuratus.</title>
        <authorList>
            <person name="Murali S."/>
            <person name="Liu Y."/>
            <person name="Vee V."/>
            <person name="English A."/>
            <person name="Wang M."/>
            <person name="Skinner E."/>
            <person name="Han Y."/>
            <person name="Muzny D.M."/>
            <person name="Worley K.C."/>
            <person name="Gibbs R.A."/>
        </authorList>
    </citation>
    <scope>NUCLEOTIDE SEQUENCE</scope>
</reference>
<dbReference type="GO" id="GO:0000271">
    <property type="term" value="P:polysaccharide biosynthetic process"/>
    <property type="evidence" value="ECO:0000318"/>
    <property type="project" value="GO_Central"/>
</dbReference>
<dbReference type="Pfam" id="PF01041">
    <property type="entry name" value="DegT_DnrJ_EryC1"/>
    <property type="match status" value="1"/>
</dbReference>
<feature type="compositionally biased region" description="Polar residues" evidence="1">
    <location>
        <begin position="489"/>
        <end position="503"/>
    </location>
</feature>
<dbReference type="Proteomes" id="UP000007110">
    <property type="component" value="Unassembled WGS sequence"/>
</dbReference>
<feature type="region of interest" description="Disordered" evidence="1">
    <location>
        <begin position="550"/>
        <end position="572"/>
    </location>
</feature>
<dbReference type="GO" id="GO:0030170">
    <property type="term" value="F:pyridoxal phosphate binding"/>
    <property type="evidence" value="ECO:0000318"/>
    <property type="project" value="GO_Central"/>
</dbReference>
<dbReference type="EnsemblMetazoa" id="XM_001181125">
    <property type="protein sequence ID" value="XP_001181125"/>
    <property type="gene ID" value="LOC753076"/>
</dbReference>
<dbReference type="GO" id="GO:0008483">
    <property type="term" value="F:transaminase activity"/>
    <property type="evidence" value="ECO:0000318"/>
    <property type="project" value="GO_Central"/>
</dbReference>
<dbReference type="InParanoid" id="A0A7M7G002"/>
<name>A0A7M7G002_STRPU</name>
<feature type="compositionally biased region" description="Polar residues" evidence="1">
    <location>
        <begin position="686"/>
        <end position="730"/>
    </location>
</feature>
<accession>A0A7M7G002</accession>
<proteinExistence type="predicted"/>
<dbReference type="PANTHER" id="PTHR30244">
    <property type="entry name" value="TRANSAMINASE"/>
    <property type="match status" value="1"/>
</dbReference>
<keyword evidence="3" id="KW-1185">Reference proteome</keyword>
<feature type="compositionally biased region" description="Polar residues" evidence="1">
    <location>
        <begin position="419"/>
        <end position="428"/>
    </location>
</feature>
<feature type="compositionally biased region" description="Basic and acidic residues" evidence="1">
    <location>
        <begin position="467"/>
        <end position="478"/>
    </location>
</feature>
<dbReference type="Gene3D" id="3.40.640.10">
    <property type="entry name" value="Type I PLP-dependent aspartate aminotransferase-like (Major domain)"/>
    <property type="match status" value="1"/>
</dbReference>
<dbReference type="GeneID" id="753076"/>
<sequence length="812" mass="89426">MGMASFRDKFSIVPYGCLYIDASWSDILSAIPFSMEPGHHRSLIEYKLDRLWNHAHATPTPILPCLSVRTAFDLYLSAKQYPRGSEMVFCAINIPDMARIVRHHGIKLVALDVDIETLVPKVDHLQSLITPKTVAILVAHLYGRWVDLEDIVAVAKEHRLDIVEDCAEAFSGIQNHGHPAADVTFFSFGLIKTCTAFGGAIAVVRDQRLLAQMRTIYHSYPIRGRTVYLKKLIKYSFLMTLINSPFLVKHCTLLLNALGINHRDVIVNSIRGFPQGFFDSIRMRPSVTLLFMMYRRLKNFDVSSFKLGNIKGDIVSRRLPPGIQGVGQKADKQNYWLFPILVDNPERVMKELNARGVDAYRGATQLDLIESDVEIPRNLANPSEMVQQKLDHSSRPAEDTSSVVKAASCGRTSAVGDSRGTSRTTQSDAGHGRGLSEGQLRAGNINSARTSPVTDRRIVPGTSESDLNNRELSPRARLEQLPGHVDNAMESSTARTKTNQSLESNEDNMQDPSLKYFNDERAEYVSIHSKEATGQSNNRLRGLTWVAQSQSSNTPAIQSEPHMTSPSTAEQYRNSGIPSDLHQQSHFDTAPEGITSVGEGIQCAPVSHCGTHGTSSAGDTKDLCSVSYSQLQQQHVHHESHAQSPSEGSPMELFPQSDGGTNYLDPPASDLKTSAMQLASNNHSMATHTLNHPSRTQGLSGVNHSSNTAESDATNTQREPRSLPSNTNSPSGGGTKAYLEPSGKSPKRTLGDSPSVMSGKYPQEARYLIDHVVYLPVHKKVPFQYLEQICAVLEDVASMLAKEKQVKVQSKL</sequence>
<dbReference type="PANTHER" id="PTHR30244:SF34">
    <property type="entry name" value="DTDP-4-AMINO-4,6-DIDEOXYGALACTOSE TRANSAMINASE"/>
    <property type="match status" value="1"/>
</dbReference>
<evidence type="ECO:0000313" key="2">
    <source>
        <dbReference type="EnsemblMetazoa" id="XP_001181125"/>
    </source>
</evidence>
<feature type="region of interest" description="Disordered" evidence="1">
    <location>
        <begin position="686"/>
        <end position="757"/>
    </location>
</feature>
<organism evidence="2 3">
    <name type="scientific">Strongylocentrotus purpuratus</name>
    <name type="common">Purple sea urchin</name>
    <dbReference type="NCBI Taxonomy" id="7668"/>
    <lineage>
        <taxon>Eukaryota</taxon>
        <taxon>Metazoa</taxon>
        <taxon>Echinodermata</taxon>
        <taxon>Eleutherozoa</taxon>
        <taxon>Echinozoa</taxon>
        <taxon>Echinoidea</taxon>
        <taxon>Euechinoidea</taxon>
        <taxon>Echinacea</taxon>
        <taxon>Camarodonta</taxon>
        <taxon>Echinidea</taxon>
        <taxon>Strongylocentrotidae</taxon>
        <taxon>Strongylocentrotus</taxon>
    </lineage>
</organism>
<feature type="region of interest" description="Disordered" evidence="1">
    <location>
        <begin position="634"/>
        <end position="669"/>
    </location>
</feature>
<dbReference type="InterPro" id="IPR015424">
    <property type="entry name" value="PyrdxlP-dep_Trfase"/>
</dbReference>
<feature type="region of interest" description="Disordered" evidence="1">
    <location>
        <begin position="385"/>
        <end position="512"/>
    </location>
</feature>
<reference evidence="2" key="2">
    <citation type="submission" date="2021-01" db="UniProtKB">
        <authorList>
            <consortium name="EnsemblMetazoa"/>
        </authorList>
    </citation>
    <scope>IDENTIFICATION</scope>
</reference>
<dbReference type="FunFam" id="3.40.640.10:FF:000227">
    <property type="entry name" value="Predicted protein"/>
    <property type="match status" value="1"/>
</dbReference>
<evidence type="ECO:0000313" key="3">
    <source>
        <dbReference type="Proteomes" id="UP000007110"/>
    </source>
</evidence>
<dbReference type="KEGG" id="spu:753076"/>
<dbReference type="InterPro" id="IPR000653">
    <property type="entry name" value="DegT/StrS_aminotransferase"/>
</dbReference>